<evidence type="ECO:0000256" key="1">
    <source>
        <dbReference type="ARBA" id="ARBA00004496"/>
    </source>
</evidence>
<dbReference type="SUPFAM" id="SSF47473">
    <property type="entry name" value="EF-hand"/>
    <property type="match status" value="1"/>
</dbReference>
<evidence type="ECO:0000256" key="5">
    <source>
        <dbReference type="ARBA" id="ARBA00022837"/>
    </source>
</evidence>
<feature type="region of interest" description="Disordered" evidence="6">
    <location>
        <begin position="34"/>
        <end position="133"/>
    </location>
</feature>
<evidence type="ECO:0000256" key="2">
    <source>
        <dbReference type="ARBA" id="ARBA00022490"/>
    </source>
</evidence>
<reference evidence="8 9" key="1">
    <citation type="journal article" date="2011" name="Proc. Natl. Acad. Sci. U.S.A.">
        <title>Evolutionary erosion of yeast sex chromosomes by mating-type switching accidents.</title>
        <authorList>
            <person name="Gordon J.L."/>
            <person name="Armisen D."/>
            <person name="Proux-Wera E."/>
            <person name="Oheigeartaigh S.S."/>
            <person name="Byrne K.P."/>
            <person name="Wolfe K.H."/>
        </authorList>
    </citation>
    <scope>NUCLEOTIDE SEQUENCE [LARGE SCALE GENOMIC DNA]</scope>
    <source>
        <strain evidence="9">ATCC 22294 / BCRC 22015 / CBS 2517 / CECT 1963 / NBRC 1671 / NRRL Y-8276</strain>
    </source>
</reference>
<feature type="compositionally biased region" description="Polar residues" evidence="6">
    <location>
        <begin position="65"/>
        <end position="87"/>
    </location>
</feature>
<feature type="region of interest" description="Disordered" evidence="6">
    <location>
        <begin position="147"/>
        <end position="176"/>
    </location>
</feature>
<dbReference type="GO" id="GO:0005935">
    <property type="term" value="C:cellular bud neck"/>
    <property type="evidence" value="ECO:0007669"/>
    <property type="project" value="EnsemblFungi"/>
</dbReference>
<evidence type="ECO:0000256" key="6">
    <source>
        <dbReference type="SAM" id="MobiDB-lite"/>
    </source>
</evidence>
<dbReference type="GO" id="GO:0007120">
    <property type="term" value="P:axial cellular bud site selection"/>
    <property type="evidence" value="ECO:0007669"/>
    <property type="project" value="EnsemblFungi"/>
</dbReference>
<accession>H2AX96</accession>
<dbReference type="GO" id="GO:0003400">
    <property type="term" value="P:regulation of COPII vesicle coating"/>
    <property type="evidence" value="ECO:0007669"/>
    <property type="project" value="EnsemblFungi"/>
</dbReference>
<comment type="subcellular location">
    <subcellularLocation>
        <location evidence="1">Cytoplasm</location>
    </subcellularLocation>
</comment>
<dbReference type="EMBL" id="HE650826">
    <property type="protein sequence ID" value="CCF58996.1"/>
    <property type="molecule type" value="Genomic_DNA"/>
</dbReference>
<evidence type="ECO:0000259" key="7">
    <source>
        <dbReference type="PROSITE" id="PS50222"/>
    </source>
</evidence>
<organism evidence="8 9">
    <name type="scientific">Kazachstania africana (strain ATCC 22294 / BCRC 22015 / CBS 2517 / CECT 1963 / NBRC 1671 / NRRL Y-8276)</name>
    <name type="common">Yeast</name>
    <name type="synonym">Kluyveromyces africanus</name>
    <dbReference type="NCBI Taxonomy" id="1071382"/>
    <lineage>
        <taxon>Eukaryota</taxon>
        <taxon>Fungi</taxon>
        <taxon>Dikarya</taxon>
        <taxon>Ascomycota</taxon>
        <taxon>Saccharomycotina</taxon>
        <taxon>Saccharomycetes</taxon>
        <taxon>Saccharomycetales</taxon>
        <taxon>Saccharomycetaceae</taxon>
        <taxon>Kazachstania</taxon>
    </lineage>
</organism>
<name>H2AX96_KAZAF</name>
<keyword evidence="3" id="KW-0479">Metal-binding</keyword>
<protein>
    <recommendedName>
        <fullName evidence="7">EF-hand domain-containing protein</fullName>
    </recommendedName>
</protein>
<dbReference type="GO" id="GO:0007121">
    <property type="term" value="P:bipolar cellular bud site selection"/>
    <property type="evidence" value="ECO:0007669"/>
    <property type="project" value="EnsemblFungi"/>
</dbReference>
<keyword evidence="9" id="KW-1185">Reference proteome</keyword>
<dbReference type="HOGENOM" id="CLU_863808_0_0_1"/>
<dbReference type="Gene3D" id="1.10.238.10">
    <property type="entry name" value="EF-hand"/>
    <property type="match status" value="1"/>
</dbReference>
<evidence type="ECO:0000313" key="8">
    <source>
        <dbReference type="EMBL" id="CCF58996.1"/>
    </source>
</evidence>
<dbReference type="Proteomes" id="UP000005220">
    <property type="component" value="Chromosome 6"/>
</dbReference>
<dbReference type="InterPro" id="IPR002048">
    <property type="entry name" value="EF_hand_dom"/>
</dbReference>
<keyword evidence="4" id="KW-0677">Repeat</keyword>
<dbReference type="FunCoup" id="H2AX96">
    <property type="interactions" value="55"/>
</dbReference>
<dbReference type="GO" id="GO:0008270">
    <property type="term" value="F:zinc ion binding"/>
    <property type="evidence" value="ECO:0007669"/>
    <property type="project" value="EnsemblFungi"/>
</dbReference>
<dbReference type="AlphaFoldDB" id="H2AX96"/>
<gene>
    <name evidence="8" type="primary">KAFR0F04010</name>
    <name evidence="8" type="ORF">KAFR_0F04010</name>
</gene>
<dbReference type="PROSITE" id="PS50222">
    <property type="entry name" value="EF_HAND_2"/>
    <property type="match status" value="1"/>
</dbReference>
<dbReference type="GO" id="GO:0005509">
    <property type="term" value="F:calcium ion binding"/>
    <property type="evidence" value="ECO:0007669"/>
    <property type="project" value="EnsemblFungi"/>
</dbReference>
<dbReference type="PANTHER" id="PTHR46212:SF3">
    <property type="entry name" value="GH27120P"/>
    <property type="match status" value="1"/>
</dbReference>
<keyword evidence="5" id="KW-0106">Calcium</keyword>
<keyword evidence="2" id="KW-0963">Cytoplasm</keyword>
<evidence type="ECO:0000256" key="3">
    <source>
        <dbReference type="ARBA" id="ARBA00022723"/>
    </source>
</evidence>
<evidence type="ECO:0000313" key="9">
    <source>
        <dbReference type="Proteomes" id="UP000005220"/>
    </source>
</evidence>
<dbReference type="GO" id="GO:0005829">
    <property type="term" value="C:cytosol"/>
    <property type="evidence" value="ECO:0007669"/>
    <property type="project" value="EnsemblFungi"/>
</dbReference>
<feature type="domain" description="EF-hand" evidence="7">
    <location>
        <begin position="254"/>
        <end position="289"/>
    </location>
</feature>
<evidence type="ECO:0000256" key="4">
    <source>
        <dbReference type="ARBA" id="ARBA00022737"/>
    </source>
</evidence>
<dbReference type="KEGG" id="kaf:KAFR_0F04010"/>
<dbReference type="CDD" id="cd16180">
    <property type="entry name" value="EFh_PEF_Group_I"/>
    <property type="match status" value="1"/>
</dbReference>
<dbReference type="Pfam" id="PF13499">
    <property type="entry name" value="EF-hand_7"/>
    <property type="match status" value="1"/>
</dbReference>
<dbReference type="InterPro" id="IPR011992">
    <property type="entry name" value="EF-hand-dom_pair"/>
</dbReference>
<dbReference type="RefSeq" id="XP_003958131.1">
    <property type="nucleotide sequence ID" value="XM_003958082.1"/>
</dbReference>
<feature type="compositionally biased region" description="Polar residues" evidence="6">
    <location>
        <begin position="105"/>
        <end position="121"/>
    </location>
</feature>
<dbReference type="InterPro" id="IPR051426">
    <property type="entry name" value="Peflin/Sorcin_CaBP"/>
</dbReference>
<dbReference type="GeneID" id="13884463"/>
<proteinExistence type="predicted"/>
<dbReference type="STRING" id="1071382.H2AX96"/>
<dbReference type="eggNOG" id="KOG0037">
    <property type="taxonomic scope" value="Eukaryota"/>
</dbReference>
<dbReference type="InParanoid" id="H2AX96"/>
<sequence>MCARKVKYAAGDDLMLYATPKEAMEATKRAELEEKMKRNQQKVASKSQGDGRMNTRVTSAPPVVSSANYQNSMASSPAQYQHYSQLQEAGWANQGKQRPVPPSSLHRNQMSPTVANPTSGHHSVGTPYVHNMNSSSHILNKSQANALNSPQFQPFPPPSRNCNNRGMGTPSPPRNMPVNNADLEEQRNIRIATQLFHRHDVRKRERLTAEELQNLLQNDDQSSFCISSIDSLINLFGASRFGTLNLAEFISMYNRIKLWRKIYVDNDINGSMTISVNEYHNSLQELAYRIPFAVTEKLFDQYAQFINPAVNSKELKFDRFVESLVWLMRLTKSFRNFDSQESGIATIPYKDFIETSLYLGRFLPH</sequence>
<dbReference type="OrthoDB" id="186625at2759"/>
<dbReference type="PANTHER" id="PTHR46212">
    <property type="entry name" value="PEFLIN"/>
    <property type="match status" value="1"/>
</dbReference>